<keyword evidence="3" id="KW-1185">Reference proteome</keyword>
<dbReference type="RefSeq" id="WP_142087078.1">
    <property type="nucleotide sequence ID" value="NZ_CP035485.1"/>
</dbReference>
<evidence type="ECO:0000259" key="1">
    <source>
        <dbReference type="Pfam" id="PF05193"/>
    </source>
</evidence>
<dbReference type="AlphaFoldDB" id="A0A514LG06"/>
<dbReference type="SUPFAM" id="SSF63411">
    <property type="entry name" value="LuxS/MPP-like metallohydrolase"/>
    <property type="match status" value="2"/>
</dbReference>
<proteinExistence type="predicted"/>
<organism evidence="2 3">
    <name type="scientific">Salicibibacter halophilus</name>
    <dbReference type="NCBI Taxonomy" id="2502791"/>
    <lineage>
        <taxon>Bacteria</taxon>
        <taxon>Bacillati</taxon>
        <taxon>Bacillota</taxon>
        <taxon>Bacilli</taxon>
        <taxon>Bacillales</taxon>
        <taxon>Bacillaceae</taxon>
        <taxon>Salicibibacter</taxon>
    </lineage>
</organism>
<dbReference type="Pfam" id="PF05193">
    <property type="entry name" value="Peptidase_M16_C"/>
    <property type="match status" value="1"/>
</dbReference>
<feature type="domain" description="Peptidase M16 C-terminal" evidence="1">
    <location>
        <begin position="183"/>
        <end position="355"/>
    </location>
</feature>
<dbReference type="PANTHER" id="PTHR11851">
    <property type="entry name" value="METALLOPROTEASE"/>
    <property type="match status" value="1"/>
</dbReference>
<accession>A0A514LG06</accession>
<dbReference type="NCBIfam" id="NF047422">
    <property type="entry name" value="YfmF_fam"/>
    <property type="match status" value="1"/>
</dbReference>
<dbReference type="InterPro" id="IPR011249">
    <property type="entry name" value="Metalloenz_LuxS/M16"/>
</dbReference>
<protein>
    <submittedName>
        <fullName evidence="2">Insulinase family protein</fullName>
    </submittedName>
</protein>
<dbReference type="EMBL" id="CP035485">
    <property type="protein sequence ID" value="QDI90191.1"/>
    <property type="molecule type" value="Genomic_DNA"/>
</dbReference>
<evidence type="ECO:0000313" key="2">
    <source>
        <dbReference type="EMBL" id="QDI90191.1"/>
    </source>
</evidence>
<gene>
    <name evidence="2" type="ORF">EPH95_02575</name>
</gene>
<evidence type="ECO:0000313" key="3">
    <source>
        <dbReference type="Proteomes" id="UP000319756"/>
    </source>
</evidence>
<dbReference type="PANTHER" id="PTHR11851:SF186">
    <property type="entry name" value="INACTIVE METALLOPROTEASE YMFF-RELATED"/>
    <property type="match status" value="1"/>
</dbReference>
<dbReference type="GO" id="GO:0046872">
    <property type="term" value="F:metal ion binding"/>
    <property type="evidence" value="ECO:0007669"/>
    <property type="project" value="InterPro"/>
</dbReference>
<name>A0A514LG06_9BACI</name>
<sequence length="425" mass="47581">MAEAEQFNAGGLRVHWQPSDTFKTTTIVMHVKTPLEAKTAASRTLLAHVLQAGTEAYPSRRKVRYFLDGLYGATFYADVGKKGENHILTFVMEVASERYLKNEAPLLPQALSFLMSVIHKPNRSENGFSEAIIQEEKQALVQRIRNIADDKTRYANIRMLEEMCSDEPFGLHPFGSAEEVEAITNQGLQEAYERMLRNDQFDLFVTGPGTKEEITDAIHSMGQNVAEGKHVDSKPTIQDAPEQVNEVVEKQPIQQAKLHLGFRVPHTVGSGEYTAVLVTNGILGAYPHSKLFVNVREKESLAYYAASRYEPYKGILFAMAGIAPDQYEKAARIMKEQLEALKRGDITEEELTTTKYMLKNQILEQVDSARGAIEMNYQNVLSGAKRTVDDRLREIETVDMETVISVAKAIQLDTVYLLTGEEGTA</sequence>
<dbReference type="Gene3D" id="3.30.830.10">
    <property type="entry name" value="Metalloenzyme, LuxS/M16 peptidase-like"/>
    <property type="match status" value="2"/>
</dbReference>
<dbReference type="KEGG" id="sale:EPH95_02575"/>
<dbReference type="OrthoDB" id="9762085at2"/>
<dbReference type="InterPro" id="IPR050361">
    <property type="entry name" value="MPP/UQCRC_Complex"/>
</dbReference>
<reference evidence="3" key="1">
    <citation type="submission" date="2019-01" db="EMBL/GenBank/DDBJ databases">
        <title>Genomic analysis of Salicibibacter sp. NKC3-5.</title>
        <authorList>
            <person name="Oh Y.J."/>
        </authorList>
    </citation>
    <scope>NUCLEOTIDE SEQUENCE [LARGE SCALE GENOMIC DNA]</scope>
    <source>
        <strain evidence="3">NKC3-5</strain>
    </source>
</reference>
<dbReference type="Proteomes" id="UP000319756">
    <property type="component" value="Chromosome"/>
</dbReference>
<dbReference type="InterPro" id="IPR007863">
    <property type="entry name" value="Peptidase_M16_C"/>
</dbReference>